<dbReference type="Proteomes" id="UP000028545">
    <property type="component" value="Unassembled WGS sequence"/>
</dbReference>
<dbReference type="VEuPathDB" id="FungiDB:SAPIO_CDS2798"/>
<protein>
    <recommendedName>
        <fullName evidence="2">Cytidyltransferase-like domain-containing protein</fullName>
    </recommendedName>
</protein>
<dbReference type="KEGG" id="sapo:SAPIO_CDS2798"/>
<gene>
    <name evidence="3" type="ORF">SAPIO_CDS2798</name>
</gene>
<evidence type="ECO:0000256" key="1">
    <source>
        <dbReference type="SAM" id="MobiDB-lite"/>
    </source>
</evidence>
<evidence type="ECO:0000259" key="2">
    <source>
        <dbReference type="Pfam" id="PF01467"/>
    </source>
</evidence>
<dbReference type="EMBL" id="JOWA01000087">
    <property type="protein sequence ID" value="KEZ44712.1"/>
    <property type="molecule type" value="Genomic_DNA"/>
</dbReference>
<feature type="region of interest" description="Disordered" evidence="1">
    <location>
        <begin position="361"/>
        <end position="411"/>
    </location>
</feature>
<dbReference type="InterPro" id="IPR014729">
    <property type="entry name" value="Rossmann-like_a/b/a_fold"/>
</dbReference>
<comment type="caution">
    <text evidence="3">The sequence shown here is derived from an EMBL/GenBank/DDBJ whole genome shotgun (WGS) entry which is preliminary data.</text>
</comment>
<evidence type="ECO:0000313" key="4">
    <source>
        <dbReference type="Proteomes" id="UP000028545"/>
    </source>
</evidence>
<dbReference type="RefSeq" id="XP_016644511.1">
    <property type="nucleotide sequence ID" value="XM_016785729.1"/>
</dbReference>
<keyword evidence="4" id="KW-1185">Reference proteome</keyword>
<reference evidence="3 4" key="1">
    <citation type="journal article" date="2014" name="Genome Announc.">
        <title>Draft genome sequence of the pathogenic fungus Scedosporium apiospermum.</title>
        <authorList>
            <person name="Vandeputte P."/>
            <person name="Ghamrawi S."/>
            <person name="Rechenmann M."/>
            <person name="Iltis A."/>
            <person name="Giraud S."/>
            <person name="Fleury M."/>
            <person name="Thornton C."/>
            <person name="Delhaes L."/>
            <person name="Meyer W."/>
            <person name="Papon N."/>
            <person name="Bouchara J.P."/>
        </authorList>
    </citation>
    <scope>NUCLEOTIDE SEQUENCE [LARGE SCALE GENOMIC DNA]</scope>
    <source>
        <strain evidence="3 4">IHEM 14462</strain>
    </source>
</reference>
<dbReference type="InterPro" id="IPR004821">
    <property type="entry name" value="Cyt_trans-like"/>
</dbReference>
<evidence type="ECO:0000313" key="3">
    <source>
        <dbReference type="EMBL" id="KEZ44712.1"/>
    </source>
</evidence>
<dbReference type="Gene3D" id="3.40.50.620">
    <property type="entry name" value="HUPs"/>
    <property type="match status" value="1"/>
</dbReference>
<dbReference type="GO" id="GO:0003824">
    <property type="term" value="F:catalytic activity"/>
    <property type="evidence" value="ECO:0007669"/>
    <property type="project" value="InterPro"/>
</dbReference>
<feature type="compositionally biased region" description="Basic and acidic residues" evidence="1">
    <location>
        <begin position="395"/>
        <end position="411"/>
    </location>
</feature>
<dbReference type="Pfam" id="PF01467">
    <property type="entry name" value="CTP_transf_like"/>
    <property type="match status" value="1"/>
</dbReference>
<organism evidence="3 4">
    <name type="scientific">Pseudallescheria apiosperma</name>
    <name type="common">Scedosporium apiospermum</name>
    <dbReference type="NCBI Taxonomy" id="563466"/>
    <lineage>
        <taxon>Eukaryota</taxon>
        <taxon>Fungi</taxon>
        <taxon>Dikarya</taxon>
        <taxon>Ascomycota</taxon>
        <taxon>Pezizomycotina</taxon>
        <taxon>Sordariomycetes</taxon>
        <taxon>Hypocreomycetidae</taxon>
        <taxon>Microascales</taxon>
        <taxon>Microascaceae</taxon>
        <taxon>Scedosporium</taxon>
    </lineage>
</organism>
<dbReference type="OrthoDB" id="3558741at2759"/>
<dbReference type="HOGENOM" id="CLU_433571_0_0_1"/>
<feature type="domain" description="Cytidyltransferase-like" evidence="2">
    <location>
        <begin position="74"/>
        <end position="106"/>
    </location>
</feature>
<feature type="compositionally biased region" description="Basic and acidic residues" evidence="1">
    <location>
        <begin position="463"/>
        <end position="472"/>
    </location>
</feature>
<feature type="region of interest" description="Disordered" evidence="1">
    <location>
        <begin position="463"/>
        <end position="489"/>
    </location>
</feature>
<name>A0A084GBK0_PSEDA</name>
<dbReference type="AlphaFoldDB" id="A0A084GBK0"/>
<feature type="region of interest" description="Disordered" evidence="1">
    <location>
        <begin position="547"/>
        <end position="631"/>
    </location>
</feature>
<proteinExistence type="predicted"/>
<dbReference type="GeneID" id="27721870"/>
<dbReference type="SUPFAM" id="SSF52374">
    <property type="entry name" value="Nucleotidylyl transferase"/>
    <property type="match status" value="1"/>
</dbReference>
<sequence>MAFTTPAFVPMNPPLPIEPPRPWPASDGTDIPLSEFIQDILPKANDPHDPPPFQHGSAVDPPTLRVGVPNTILLFPGSFNPPHHGHMKLLKQVMEGVGKDLNVIGAIIIIDDDERLAEKAKNGDLNLKFSQRHRARLWHGDRRPPVDWVWIFSHPESKWWKFRSDLAEKAKKDKYDIRFIHLVGPTQITGDSLPDTKTWSCDYMITSDTDYKPGQMGVLDVPSDKAYECSPWIRAGSVNNDIHQLACAKFNVDPTVATPYAFLQYIHNESQRIGATALSNWVCERREYPFGTIRYVPAVSADEKRGIQSEHVRKLIVDTDVKKFLHIYPALAAAVPEPRLMLLFVRDIRAMENPHLYFTIFPPTPRTPGNSSKKPAKKSPNEASKKPLGARKRFKDSERTNSGPHRETKKAKYDDFEYEALNELKRVINRDKTENLHASSWRSGWIPLGDFAYLAELSKVFDDSSGDEKKPMPADVPADVDSPVQQRTARRKAFAAAAAAAASSDTQAGKMKAVTTMSSKMALRSKASVSGLSDNYYAELAEAASVGHDGQPAGMTDSTTTTKVFAVKASSDGQAPRTPPAQVTSNEPSKGSAGELAKTEMNIDGSQPFNIVDWSHPNGGVYLRGPPGQQS</sequence>
<accession>A0A084GBK0</accession>